<dbReference type="HOGENOM" id="CLU_012932_2_0_9"/>
<sequence length="585" mass="63699">MTALIREGCFNITTERGNMKKSIIRRAIAVFIAAAMLAGCAAQDSGVLSSVGNNSATESNESYVEDTSSVDENSEVTSVDNSVTESDTSSDTSEQEESNASKQENTSKSDNTEKPADTTKVQATADTKNNSQSKPASSASNFTVQWKKSSSWEEGGKKCGGYEIVITNNGDTVNSWTAKVTVPGNTKLMSQWNGIFSISGNTMTVKNESYNGTIEKGKSVSFGFNYSADAYINEGKVTVNGSTAGTSAGNNSNNNNNNNNNTSTTKKPAATVPPAPSDPKGTTPVSQHGQLSVKNGQLVDKSGKGYQLRGMSTHGLTWFPEFVNESAFKTLRDDWNTNVVRLAMYVDEWGNGQCYMGNKSGSLELLEKGVDICVKLDMYVIIDWHVLNPGDPSKYTNEAKSFFETVSKRYAKYPNVIYEICNEPNGGASWSGNIKPYAEKIIPVIRKNAPNSVIIVGTPTWSQEIDKPLSDPLSYKNVMYAFHFYAATHAGLRSNVENCVAQGLPVFVSEFGTCDASGGGANDFNETQKWLSYFDKQGISYCNWSICNKDETCSVLRPGTSANGNWSESDLTENGKWMRNWFRKH</sequence>
<evidence type="ECO:0000256" key="3">
    <source>
        <dbReference type="ARBA" id="ARBA00022801"/>
    </source>
</evidence>
<feature type="compositionally biased region" description="Low complexity" evidence="9">
    <location>
        <begin position="243"/>
        <end position="270"/>
    </location>
</feature>
<dbReference type="EMBL" id="FP929059">
    <property type="protein sequence ID" value="CBL33590.1"/>
    <property type="molecule type" value="Genomic_DNA"/>
</dbReference>
<dbReference type="Proteomes" id="UP000007050">
    <property type="component" value="Chromosome"/>
</dbReference>
<dbReference type="GO" id="GO:0030245">
    <property type="term" value="P:cellulose catabolic process"/>
    <property type="evidence" value="ECO:0007669"/>
    <property type="project" value="UniProtKB-KW"/>
</dbReference>
<reference evidence="11 12" key="2">
    <citation type="submission" date="2010-03" db="EMBL/GenBank/DDBJ databases">
        <authorList>
            <person name="Pajon A."/>
        </authorList>
    </citation>
    <scope>NUCLEOTIDE SEQUENCE [LARGE SCALE GENOMIC DNA]</scope>
    <source>
        <strain evidence="11 12">V10Sc8a</strain>
    </source>
</reference>
<gene>
    <name evidence="11" type="ORF">ES1_04480</name>
</gene>
<feature type="compositionally biased region" description="Low complexity" evidence="9">
    <location>
        <begin position="75"/>
        <end position="92"/>
    </location>
</feature>
<comment type="catalytic activity">
    <reaction evidence="1 8">
        <text>Endohydrolysis of (1-&gt;4)-beta-D-glucosidic linkages in cellulose, lichenin and cereal beta-D-glucans.</text>
        <dbReference type="EC" id="3.2.1.4"/>
    </reaction>
</comment>
<evidence type="ECO:0000256" key="4">
    <source>
        <dbReference type="ARBA" id="ARBA00023001"/>
    </source>
</evidence>
<dbReference type="Gene3D" id="2.60.40.290">
    <property type="match status" value="1"/>
</dbReference>
<dbReference type="Pfam" id="PF00553">
    <property type="entry name" value="CBM_2"/>
    <property type="match status" value="1"/>
</dbReference>
<dbReference type="CAZy" id="CBM2">
    <property type="family name" value="Carbohydrate-Binding Module Family 2"/>
</dbReference>
<evidence type="ECO:0000256" key="9">
    <source>
        <dbReference type="SAM" id="MobiDB-lite"/>
    </source>
</evidence>
<keyword evidence="7 8" id="KW-0624">Polysaccharide degradation</keyword>
<feature type="domain" description="CBM2" evidence="10">
    <location>
        <begin position="135"/>
        <end position="247"/>
    </location>
</feature>
<evidence type="ECO:0000256" key="8">
    <source>
        <dbReference type="RuleBase" id="RU361153"/>
    </source>
</evidence>
<feature type="compositionally biased region" description="Polar residues" evidence="9">
    <location>
        <begin position="119"/>
        <end position="144"/>
    </location>
</feature>
<evidence type="ECO:0000259" key="10">
    <source>
        <dbReference type="PROSITE" id="PS51173"/>
    </source>
</evidence>
<dbReference type="BioCyc" id="ESIR717961:G136L-356-MONOMER"/>
<feature type="region of interest" description="Disordered" evidence="9">
    <location>
        <begin position="50"/>
        <end position="147"/>
    </location>
</feature>
<evidence type="ECO:0000256" key="7">
    <source>
        <dbReference type="ARBA" id="ARBA00023326"/>
    </source>
</evidence>
<dbReference type="PANTHER" id="PTHR34142">
    <property type="entry name" value="ENDO-BETA-1,4-GLUCANASE A"/>
    <property type="match status" value="1"/>
</dbReference>
<feature type="region of interest" description="Disordered" evidence="9">
    <location>
        <begin position="243"/>
        <end position="296"/>
    </location>
</feature>
<comment type="similarity">
    <text evidence="8">Belongs to the glycosyl hydrolase 5 (cellulase A) family.</text>
</comment>
<evidence type="ECO:0000256" key="2">
    <source>
        <dbReference type="ARBA" id="ARBA00022729"/>
    </source>
</evidence>
<feature type="compositionally biased region" description="Polar residues" evidence="9">
    <location>
        <begin position="283"/>
        <end position="295"/>
    </location>
</feature>
<dbReference type="InterPro" id="IPR012291">
    <property type="entry name" value="CBM2_carb-bd_dom_sf"/>
</dbReference>
<name>D4MIK7_9FIRM</name>
<dbReference type="InterPro" id="IPR008965">
    <property type="entry name" value="CBM2/CBM3_carb-bd_dom_sf"/>
</dbReference>
<dbReference type="GO" id="GO:0008810">
    <property type="term" value="F:cellulase activity"/>
    <property type="evidence" value="ECO:0007669"/>
    <property type="project" value="UniProtKB-EC"/>
</dbReference>
<evidence type="ECO:0000256" key="5">
    <source>
        <dbReference type="ARBA" id="ARBA00023277"/>
    </source>
</evidence>
<protein>
    <recommendedName>
        <fullName evidence="8">Endoglucanase</fullName>
        <ecNumber evidence="8">3.2.1.4</ecNumber>
    </recommendedName>
</protein>
<dbReference type="Pfam" id="PF00150">
    <property type="entry name" value="Cellulase"/>
    <property type="match status" value="1"/>
</dbReference>
<dbReference type="Gene3D" id="3.20.20.80">
    <property type="entry name" value="Glycosidases"/>
    <property type="match status" value="1"/>
</dbReference>
<feature type="compositionally biased region" description="Polar residues" evidence="9">
    <location>
        <begin position="50"/>
        <end position="67"/>
    </location>
</feature>
<keyword evidence="5 8" id="KW-0119">Carbohydrate metabolism</keyword>
<dbReference type="KEGG" id="esr:ES1_04480"/>
<dbReference type="InterPro" id="IPR018087">
    <property type="entry name" value="Glyco_hydro_5_CS"/>
</dbReference>
<dbReference type="SMART" id="SM00637">
    <property type="entry name" value="CBD_II"/>
    <property type="match status" value="1"/>
</dbReference>
<proteinExistence type="inferred from homology"/>
<reference evidence="11 12" key="1">
    <citation type="submission" date="2010-03" db="EMBL/GenBank/DDBJ databases">
        <title>The genome sequence of Eubacterium siraeum V10Sc8a.</title>
        <authorList>
            <consortium name="metaHIT consortium -- http://www.metahit.eu/"/>
            <person name="Pajon A."/>
            <person name="Turner K."/>
            <person name="Parkhill J."/>
            <person name="Duncan S."/>
            <person name="Flint H."/>
        </authorList>
    </citation>
    <scope>NUCLEOTIDE SEQUENCE [LARGE SCALE GENOMIC DNA]</scope>
    <source>
        <strain evidence="11 12">V10Sc8a</strain>
    </source>
</reference>
<dbReference type="EC" id="3.2.1.4" evidence="8"/>
<dbReference type="SUPFAM" id="SSF51445">
    <property type="entry name" value="(Trans)glycosidases"/>
    <property type="match status" value="1"/>
</dbReference>
<dbReference type="CAZy" id="GH5">
    <property type="family name" value="Glycoside Hydrolase Family 5"/>
</dbReference>
<evidence type="ECO:0000313" key="11">
    <source>
        <dbReference type="EMBL" id="CBL33590.1"/>
    </source>
</evidence>
<evidence type="ECO:0000256" key="1">
    <source>
        <dbReference type="ARBA" id="ARBA00000966"/>
    </source>
</evidence>
<feature type="compositionally biased region" description="Basic and acidic residues" evidence="9">
    <location>
        <begin position="105"/>
        <end position="117"/>
    </location>
</feature>
<dbReference type="GO" id="GO:0030247">
    <property type="term" value="F:polysaccharide binding"/>
    <property type="evidence" value="ECO:0007669"/>
    <property type="project" value="UniProtKB-UniRule"/>
</dbReference>
<dbReference type="PANTHER" id="PTHR34142:SF1">
    <property type="entry name" value="GLYCOSIDE HYDROLASE FAMILY 5 DOMAIN-CONTAINING PROTEIN"/>
    <property type="match status" value="1"/>
</dbReference>
<dbReference type="InterPro" id="IPR001919">
    <property type="entry name" value="CBD2"/>
</dbReference>
<keyword evidence="4 8" id="KW-0136">Cellulose degradation</keyword>
<dbReference type="SUPFAM" id="SSF49384">
    <property type="entry name" value="Carbohydrate-binding domain"/>
    <property type="match status" value="1"/>
</dbReference>
<dbReference type="InterPro" id="IPR017853">
    <property type="entry name" value="GH"/>
</dbReference>
<accession>D4MIK7</accession>
<dbReference type="InterPro" id="IPR001547">
    <property type="entry name" value="Glyco_hydro_5"/>
</dbReference>
<dbReference type="PROSITE" id="PS51173">
    <property type="entry name" value="CBM2"/>
    <property type="match status" value="1"/>
</dbReference>
<dbReference type="PATRIC" id="fig|717961.3.peg.470"/>
<evidence type="ECO:0000256" key="6">
    <source>
        <dbReference type="ARBA" id="ARBA00023295"/>
    </source>
</evidence>
<evidence type="ECO:0000313" key="12">
    <source>
        <dbReference type="Proteomes" id="UP000007050"/>
    </source>
</evidence>
<dbReference type="AlphaFoldDB" id="D4MIK7"/>
<organism evidence="11 12">
    <name type="scientific">[Eubacterium] siraeum V10Sc8a</name>
    <dbReference type="NCBI Taxonomy" id="717961"/>
    <lineage>
        <taxon>Bacteria</taxon>
        <taxon>Bacillati</taxon>
        <taxon>Bacillota</taxon>
        <taxon>Clostridia</taxon>
        <taxon>Eubacteriales</taxon>
        <taxon>Oscillospiraceae</taxon>
        <taxon>Oscillospiraceae incertae sedis</taxon>
    </lineage>
</organism>
<dbReference type="PROSITE" id="PS00659">
    <property type="entry name" value="GLYCOSYL_HYDROL_F5"/>
    <property type="match status" value="1"/>
</dbReference>
<keyword evidence="6 8" id="KW-0326">Glycosidase</keyword>
<keyword evidence="2" id="KW-0732">Signal</keyword>
<keyword evidence="3 8" id="KW-0378">Hydrolase</keyword>